<dbReference type="PANTHER" id="PTHR43101:SF1">
    <property type="entry name" value="BETA-FRUCTOSIDASE"/>
    <property type="match status" value="1"/>
</dbReference>
<dbReference type="InterPro" id="IPR013189">
    <property type="entry name" value="Glyco_hydro_32_C"/>
</dbReference>
<dbReference type="Pfam" id="PF00251">
    <property type="entry name" value="Glyco_hydro_32N"/>
    <property type="match status" value="1"/>
</dbReference>
<dbReference type="CDD" id="cd08996">
    <property type="entry name" value="GH32_FFase"/>
    <property type="match status" value="1"/>
</dbReference>
<evidence type="ECO:0000256" key="6">
    <source>
        <dbReference type="ARBA" id="ARBA00023295"/>
    </source>
</evidence>
<dbReference type="RefSeq" id="WP_090858511.1">
    <property type="nucleotide sequence ID" value="NZ_FNJU01000014.1"/>
</dbReference>
<dbReference type="EMBL" id="FNJU01000014">
    <property type="protein sequence ID" value="SDP93278.1"/>
    <property type="molecule type" value="Genomic_DNA"/>
</dbReference>
<evidence type="ECO:0000256" key="5">
    <source>
        <dbReference type="ARBA" id="ARBA00023157"/>
    </source>
</evidence>
<dbReference type="SUPFAM" id="SSF75005">
    <property type="entry name" value="Arabinanase/levansucrase/invertase"/>
    <property type="match status" value="1"/>
</dbReference>
<dbReference type="AlphaFoldDB" id="A0A1H0WRH1"/>
<keyword evidence="4 7" id="KW-0378">Hydrolase</keyword>
<protein>
    <recommendedName>
        <fullName evidence="2">beta-fructofuranosidase</fullName>
        <ecNumber evidence="2">3.2.1.26</ecNumber>
    </recommendedName>
</protein>
<name>A0A1H0WRH1_9BACI</name>
<comment type="similarity">
    <text evidence="1 7">Belongs to the glycosyl hydrolase 32 family.</text>
</comment>
<dbReference type="InterPro" id="IPR001362">
    <property type="entry name" value="Glyco_hydro_32"/>
</dbReference>
<dbReference type="InterPro" id="IPR013320">
    <property type="entry name" value="ConA-like_dom_sf"/>
</dbReference>
<organism evidence="9 10">
    <name type="scientific">Litchfieldia salsa</name>
    <dbReference type="NCBI Taxonomy" id="930152"/>
    <lineage>
        <taxon>Bacteria</taxon>
        <taxon>Bacillati</taxon>
        <taxon>Bacillota</taxon>
        <taxon>Bacilli</taxon>
        <taxon>Bacillales</taxon>
        <taxon>Bacillaceae</taxon>
        <taxon>Litchfieldia</taxon>
    </lineage>
</organism>
<evidence type="ECO:0000259" key="8">
    <source>
        <dbReference type="SMART" id="SM00560"/>
    </source>
</evidence>
<evidence type="ECO:0000313" key="10">
    <source>
        <dbReference type="Proteomes" id="UP000199159"/>
    </source>
</evidence>
<dbReference type="SMART" id="SM00640">
    <property type="entry name" value="Glyco_32"/>
    <property type="match status" value="1"/>
</dbReference>
<evidence type="ECO:0000256" key="1">
    <source>
        <dbReference type="ARBA" id="ARBA00009902"/>
    </source>
</evidence>
<dbReference type="Gene3D" id="2.115.10.20">
    <property type="entry name" value="Glycosyl hydrolase domain, family 43"/>
    <property type="match status" value="1"/>
</dbReference>
<dbReference type="InterPro" id="IPR013148">
    <property type="entry name" value="Glyco_hydro_32_N"/>
</dbReference>
<dbReference type="Gene3D" id="2.60.120.200">
    <property type="match status" value="1"/>
</dbReference>
<feature type="domain" description="LamG-like jellyroll fold" evidence="8">
    <location>
        <begin position="82"/>
        <end position="231"/>
    </location>
</feature>
<dbReference type="Proteomes" id="UP000199159">
    <property type="component" value="Unassembled WGS sequence"/>
</dbReference>
<evidence type="ECO:0000256" key="2">
    <source>
        <dbReference type="ARBA" id="ARBA00012758"/>
    </source>
</evidence>
<evidence type="ECO:0000256" key="3">
    <source>
        <dbReference type="ARBA" id="ARBA00022729"/>
    </source>
</evidence>
<keyword evidence="3" id="KW-0732">Signal</keyword>
<accession>A0A1H0WRH1</accession>
<dbReference type="STRING" id="930152.SAMN05216565_11424"/>
<dbReference type="SMART" id="SM00560">
    <property type="entry name" value="LamGL"/>
    <property type="match status" value="1"/>
</dbReference>
<dbReference type="InterPro" id="IPR006558">
    <property type="entry name" value="LamG-like"/>
</dbReference>
<dbReference type="InterPro" id="IPR023296">
    <property type="entry name" value="Glyco_hydro_beta-prop_sf"/>
</dbReference>
<dbReference type="GO" id="GO:0005975">
    <property type="term" value="P:carbohydrate metabolic process"/>
    <property type="evidence" value="ECO:0007669"/>
    <property type="project" value="InterPro"/>
</dbReference>
<proteinExistence type="inferred from homology"/>
<dbReference type="OrthoDB" id="9759709at2"/>
<dbReference type="InterPro" id="IPR051214">
    <property type="entry name" value="GH32_Enzymes"/>
</dbReference>
<dbReference type="PANTHER" id="PTHR43101">
    <property type="entry name" value="BETA-FRUCTOSIDASE"/>
    <property type="match status" value="1"/>
</dbReference>
<dbReference type="Gene3D" id="2.60.120.560">
    <property type="entry name" value="Exo-inulinase, domain 1"/>
    <property type="match status" value="1"/>
</dbReference>
<dbReference type="Pfam" id="PF08244">
    <property type="entry name" value="Glyco_hydro_32C"/>
    <property type="match status" value="1"/>
</dbReference>
<sequence>MSIEEKGKGLIAHWSFDEGKGSEVTDEIQGKQYPIHYVFKDNHTHLYQDPQWRNGIKGSSLLFDGYSTWIERKGGIISEIEKEFTVEAWVAPRSFGGNEDERLTAVINQHNLEKKQGFILGIHRHGKWSLQIGTNQNWIQVWADGYPLPKNKWSYITATFNGVIGIIRLYLNGEKVAEGQIEANSTVSKCEENLLIGKNNHPIWIEDVFSLNMFSGLIDDVKVHNRELSSIEVYANYKSYLSPFNGEIPYIPYHEICIERNIYDSDYHRPKYHLTAPGLWMNEPHSPLYFKGKYHLFYQHNPHGPYWGNIQWGHWVSEDLVHWRDLPIALETEDDGLAPDGIWSGNAAYDEEGLPVLFFTAGNLEKTPNQMVGLARCVYEDDGDLNLTNWVKHPTPIIVQPQGLGLHYDGFRDPFVWKEGDTWYQIVGSGIEGKCGTAIVFTSTNLVDWDYRGLLYDDLEQNYPYLGEVWELPILFPIGEGKHIFIISPVGIGADVEVFYWIGKWDKDQFRFIPDCEEPQLMDLGDFNFTGPSAMIDQKTGRLILFTIAQGQRSLKEEYEAGWAHNGGLPVELWLRQDGRLGLKPIEELEALRGDKVVSIQGKSKDEVNEIIQGVKSNMLEIRLEIQAESATQFGIKVLKSPKGKEETLIFYDKEVEKLNVVKQKEHSPIETQGGSLRINGENMKLHIYLDCSMVECYANELKSLTTRVYSSSLDAKGLEIWGNGNFTVVSMDAWEMKSIHKS</sequence>
<evidence type="ECO:0000256" key="4">
    <source>
        <dbReference type="ARBA" id="ARBA00022801"/>
    </source>
</evidence>
<gene>
    <name evidence="9" type="ORF">SAMN05216565_11424</name>
</gene>
<reference evidence="10" key="1">
    <citation type="submission" date="2016-10" db="EMBL/GenBank/DDBJ databases">
        <authorList>
            <person name="Varghese N."/>
            <person name="Submissions S."/>
        </authorList>
    </citation>
    <scope>NUCLEOTIDE SEQUENCE [LARGE SCALE GENOMIC DNA]</scope>
    <source>
        <strain evidence="10">IBRC-M10078</strain>
    </source>
</reference>
<dbReference type="EC" id="3.2.1.26" evidence="2"/>
<evidence type="ECO:0000313" key="9">
    <source>
        <dbReference type="EMBL" id="SDP93278.1"/>
    </source>
</evidence>
<keyword evidence="10" id="KW-1185">Reference proteome</keyword>
<dbReference type="SUPFAM" id="SSF49899">
    <property type="entry name" value="Concanavalin A-like lectins/glucanases"/>
    <property type="match status" value="2"/>
</dbReference>
<keyword evidence="6 7" id="KW-0326">Glycosidase</keyword>
<evidence type="ECO:0000256" key="7">
    <source>
        <dbReference type="RuleBase" id="RU362110"/>
    </source>
</evidence>
<keyword evidence="5" id="KW-1015">Disulfide bond</keyword>
<dbReference type="Pfam" id="PF13385">
    <property type="entry name" value="Laminin_G_3"/>
    <property type="match status" value="1"/>
</dbReference>
<dbReference type="GO" id="GO:0004564">
    <property type="term" value="F:beta-fructofuranosidase activity"/>
    <property type="evidence" value="ECO:0007669"/>
    <property type="project" value="UniProtKB-EC"/>
</dbReference>